<keyword evidence="4" id="KW-0479">Metal-binding</keyword>
<keyword evidence="8" id="KW-0460">Magnesium</keyword>
<dbReference type="PRINTS" id="PR00326">
    <property type="entry name" value="GTP1OBG"/>
</dbReference>
<dbReference type="GO" id="GO:0006950">
    <property type="term" value="P:response to stress"/>
    <property type="evidence" value="ECO:0007669"/>
    <property type="project" value="UniProtKB-ARBA"/>
</dbReference>
<dbReference type="GO" id="GO:0005829">
    <property type="term" value="C:cytosol"/>
    <property type="evidence" value="ECO:0007669"/>
    <property type="project" value="UniProtKB-SubCell"/>
</dbReference>
<evidence type="ECO:0000259" key="11">
    <source>
        <dbReference type="PROSITE" id="PS51880"/>
    </source>
</evidence>
<evidence type="ECO:0000256" key="9">
    <source>
        <dbReference type="HAMAP-Rule" id="MF_03167"/>
    </source>
</evidence>
<keyword evidence="5 9" id="KW-0547">Nucleotide-binding</keyword>
<dbReference type="SUPFAM" id="SSF52540">
    <property type="entry name" value="P-loop containing nucleoside triphosphate hydrolases"/>
    <property type="match status" value="1"/>
</dbReference>
<dbReference type="GO" id="GO:0016887">
    <property type="term" value="F:ATP hydrolysis activity"/>
    <property type="evidence" value="ECO:0007669"/>
    <property type="project" value="UniProtKB-UniRule"/>
</dbReference>
<reference evidence="12 13" key="1">
    <citation type="submission" date="2024-04" db="EMBL/GenBank/DDBJ databases">
        <authorList>
            <consortium name="Genoscope - CEA"/>
            <person name="William W."/>
        </authorList>
    </citation>
    <scope>NUCLEOTIDE SEQUENCE [LARGE SCALE GENOMIC DNA]</scope>
</reference>
<gene>
    <name evidence="12" type="ORF">GSLYS_00009623001</name>
</gene>
<dbReference type="GO" id="GO:0005524">
    <property type="term" value="F:ATP binding"/>
    <property type="evidence" value="ECO:0007669"/>
    <property type="project" value="UniProtKB-UniRule"/>
</dbReference>
<dbReference type="HAMAP" id="MF_00944">
    <property type="entry name" value="YchF_OLA1_ATPase"/>
    <property type="match status" value="1"/>
</dbReference>
<proteinExistence type="inferred from homology"/>
<dbReference type="InterPro" id="IPR031167">
    <property type="entry name" value="G_OBG"/>
</dbReference>
<dbReference type="CDD" id="cd04867">
    <property type="entry name" value="TGS_YchF_OLA1"/>
    <property type="match status" value="1"/>
</dbReference>
<evidence type="ECO:0000313" key="13">
    <source>
        <dbReference type="Proteomes" id="UP001497497"/>
    </source>
</evidence>
<dbReference type="Gene3D" id="1.10.150.300">
    <property type="entry name" value="TGS-like domain"/>
    <property type="match status" value="1"/>
</dbReference>
<dbReference type="Pfam" id="PF06071">
    <property type="entry name" value="YchF-GTPase_C"/>
    <property type="match status" value="1"/>
</dbReference>
<dbReference type="GO" id="GO:0046872">
    <property type="term" value="F:metal ion binding"/>
    <property type="evidence" value="ECO:0007669"/>
    <property type="project" value="UniProtKB-KW"/>
</dbReference>
<feature type="domain" description="TGS" evidence="11">
    <location>
        <begin position="308"/>
        <end position="391"/>
    </location>
</feature>
<evidence type="ECO:0000259" key="10">
    <source>
        <dbReference type="PROSITE" id="PS51710"/>
    </source>
</evidence>
<organism evidence="12 13">
    <name type="scientific">Lymnaea stagnalis</name>
    <name type="common">Great pond snail</name>
    <name type="synonym">Helix stagnalis</name>
    <dbReference type="NCBI Taxonomy" id="6523"/>
    <lineage>
        <taxon>Eukaryota</taxon>
        <taxon>Metazoa</taxon>
        <taxon>Spiralia</taxon>
        <taxon>Lophotrochozoa</taxon>
        <taxon>Mollusca</taxon>
        <taxon>Gastropoda</taxon>
        <taxon>Heterobranchia</taxon>
        <taxon>Euthyneura</taxon>
        <taxon>Panpulmonata</taxon>
        <taxon>Hygrophila</taxon>
        <taxon>Lymnaeoidea</taxon>
        <taxon>Lymnaeidae</taxon>
        <taxon>Lymnaea</taxon>
    </lineage>
</organism>
<comment type="caution">
    <text evidence="12">The sequence shown here is derived from an EMBL/GenBank/DDBJ whole genome shotgun (WGS) entry which is preliminary data.</text>
</comment>
<accession>A0AAV2HQ79</accession>
<dbReference type="SUPFAM" id="SSF81271">
    <property type="entry name" value="TGS-like"/>
    <property type="match status" value="1"/>
</dbReference>
<comment type="subcellular location">
    <subcellularLocation>
        <location evidence="2">Cytoplasm</location>
        <location evidence="2">Cytosol</location>
    </subcellularLocation>
</comment>
<dbReference type="PROSITE" id="PS51710">
    <property type="entry name" value="G_OBG"/>
    <property type="match status" value="1"/>
</dbReference>
<keyword evidence="7 9" id="KW-0067">ATP-binding</keyword>
<protein>
    <recommendedName>
        <fullName evidence="9">Obg-like ATPase 1</fullName>
    </recommendedName>
</protein>
<dbReference type="InterPro" id="IPR012676">
    <property type="entry name" value="TGS-like"/>
</dbReference>
<comment type="cofactor">
    <cofactor evidence="1">
        <name>Mg(2+)</name>
        <dbReference type="ChEBI" id="CHEBI:18420"/>
    </cofactor>
</comment>
<dbReference type="FunFam" id="3.10.20.30:FF:000001">
    <property type="entry name" value="Ribosome-binding ATPase YchF"/>
    <property type="match status" value="1"/>
</dbReference>
<sequence length="402" mass="45393">MAPKKKEEVEKPPLIGRVGTNLKIGIVGLPNVGKSTFFNCLTKSQAQAENFPFCTIDPNESRVPVPDKRFDFLCETYEPLSKVPAFLNVVDIAGLVKGAHEGKGLGNAFLSNISACDAIFHVIRAFSDEEIVHVEGDVDPVRDLEIIHDEIRLKDLEYLNKHLDPLERSVTRGAGDKKKKEELDVLKKVQDILNDNRWVRNAMWDVKEIEVLNQHLFLTSKPVIYLVNLSEKDYTKFFNYFTPKTRLLKIKEWIDTKDAGAMVILFSGALESKLLDMQTQEERDACLKELETTSALEKIIVNGYKALNLVYFFTSGKDEVKAWTIQVGTKAPGAAGRIHTDFEKGFIMAEVMAYEDFFELKTEAECKAHGKYKQKGRDYVVQDGDIIFFKFNAGAGLTGKKK</sequence>
<keyword evidence="13" id="KW-1185">Reference proteome</keyword>
<dbReference type="CDD" id="cd01900">
    <property type="entry name" value="YchF"/>
    <property type="match status" value="1"/>
</dbReference>
<feature type="domain" description="OBG-type G" evidence="10">
    <location>
        <begin position="22"/>
        <end position="286"/>
    </location>
</feature>
<dbReference type="InterPro" id="IPR027417">
    <property type="entry name" value="P-loop_NTPase"/>
</dbReference>
<name>A0AAV2HQ79_LYMST</name>
<dbReference type="EMBL" id="CAXITT010000208">
    <property type="protein sequence ID" value="CAL1535663.1"/>
    <property type="molecule type" value="Genomic_DNA"/>
</dbReference>
<evidence type="ECO:0000256" key="2">
    <source>
        <dbReference type="ARBA" id="ARBA00004514"/>
    </source>
</evidence>
<dbReference type="AlphaFoldDB" id="A0AAV2HQ79"/>
<evidence type="ECO:0000256" key="8">
    <source>
        <dbReference type="ARBA" id="ARBA00022842"/>
    </source>
</evidence>
<comment type="similarity">
    <text evidence="9">Belongs to the TRAFAC class OBG-HflX-like GTPase superfamily. OBG GTPase family. YchF/OLA1 subfamily.</text>
</comment>
<feature type="binding site" evidence="9">
    <location>
        <begin position="31"/>
        <end position="36"/>
    </location>
    <ligand>
        <name>ATP</name>
        <dbReference type="ChEBI" id="CHEBI:30616"/>
    </ligand>
</feature>
<keyword evidence="3 9" id="KW-0963">Cytoplasm</keyword>
<comment type="subunit">
    <text evidence="9">Monomer.</text>
</comment>
<dbReference type="Pfam" id="PF01926">
    <property type="entry name" value="MMR_HSR1"/>
    <property type="match status" value="1"/>
</dbReference>
<dbReference type="PROSITE" id="PS51880">
    <property type="entry name" value="TGS"/>
    <property type="match status" value="1"/>
</dbReference>
<dbReference type="InterPro" id="IPR004396">
    <property type="entry name" value="ATPase_YchF/OLA1"/>
</dbReference>
<dbReference type="FunFam" id="1.10.150.300:FF:000003">
    <property type="entry name" value="Obg-like ATPase 1"/>
    <property type="match status" value="1"/>
</dbReference>
<comment type="function">
    <text evidence="9">Hydrolyzes ATP, and can also hydrolyze GTP with lower efficiency. Has lower affinity for GTP.</text>
</comment>
<dbReference type="Gene3D" id="3.40.50.300">
    <property type="entry name" value="P-loop containing nucleotide triphosphate hydrolases"/>
    <property type="match status" value="1"/>
</dbReference>
<dbReference type="InterPro" id="IPR012675">
    <property type="entry name" value="Beta-grasp_dom_sf"/>
</dbReference>
<feature type="binding site" evidence="9">
    <location>
        <position position="229"/>
    </location>
    <ligand>
        <name>ATP</name>
        <dbReference type="ChEBI" id="CHEBI:30616"/>
    </ligand>
</feature>
<dbReference type="InterPro" id="IPR023192">
    <property type="entry name" value="TGS-like_dom_sf"/>
</dbReference>
<evidence type="ECO:0000256" key="1">
    <source>
        <dbReference type="ARBA" id="ARBA00001946"/>
    </source>
</evidence>
<evidence type="ECO:0000256" key="3">
    <source>
        <dbReference type="ARBA" id="ARBA00022490"/>
    </source>
</evidence>
<evidence type="ECO:0000256" key="4">
    <source>
        <dbReference type="ARBA" id="ARBA00022723"/>
    </source>
</evidence>
<dbReference type="Gene3D" id="3.10.20.30">
    <property type="match status" value="1"/>
</dbReference>
<keyword evidence="6 9" id="KW-0378">Hydrolase</keyword>
<dbReference type="GO" id="GO:0005525">
    <property type="term" value="F:GTP binding"/>
    <property type="evidence" value="ECO:0007669"/>
    <property type="project" value="InterPro"/>
</dbReference>
<evidence type="ECO:0000256" key="6">
    <source>
        <dbReference type="ARBA" id="ARBA00022801"/>
    </source>
</evidence>
<dbReference type="InterPro" id="IPR006073">
    <property type="entry name" value="GTP-bd"/>
</dbReference>
<evidence type="ECO:0000313" key="12">
    <source>
        <dbReference type="EMBL" id="CAL1535663.1"/>
    </source>
</evidence>
<dbReference type="InterPro" id="IPR041706">
    <property type="entry name" value="YchF_N"/>
</dbReference>
<dbReference type="PANTHER" id="PTHR23305:SF11">
    <property type="entry name" value="OBG-LIKE ATPASE 1"/>
    <property type="match status" value="1"/>
</dbReference>
<dbReference type="InterPro" id="IPR004095">
    <property type="entry name" value="TGS"/>
</dbReference>
<dbReference type="PANTHER" id="PTHR23305">
    <property type="entry name" value="OBG GTPASE FAMILY"/>
    <property type="match status" value="1"/>
</dbReference>
<dbReference type="GO" id="GO:0043023">
    <property type="term" value="F:ribosomal large subunit binding"/>
    <property type="evidence" value="ECO:0007669"/>
    <property type="project" value="UniProtKB-UniRule"/>
</dbReference>
<dbReference type="PIRSF" id="PIRSF006641">
    <property type="entry name" value="CHP00092"/>
    <property type="match status" value="1"/>
</dbReference>
<dbReference type="Proteomes" id="UP001497497">
    <property type="component" value="Unassembled WGS sequence"/>
</dbReference>
<dbReference type="InterPro" id="IPR013029">
    <property type="entry name" value="YchF_C"/>
</dbReference>
<dbReference type="NCBIfam" id="TIGR00092">
    <property type="entry name" value="redox-regulated ATPase YchF"/>
    <property type="match status" value="1"/>
</dbReference>
<evidence type="ECO:0000256" key="5">
    <source>
        <dbReference type="ARBA" id="ARBA00022741"/>
    </source>
</evidence>
<evidence type="ECO:0000256" key="7">
    <source>
        <dbReference type="ARBA" id="ARBA00022840"/>
    </source>
</evidence>